<feature type="transmembrane region" description="Helical" evidence="6">
    <location>
        <begin position="182"/>
        <end position="202"/>
    </location>
</feature>
<feature type="transmembrane region" description="Helical" evidence="6">
    <location>
        <begin position="392"/>
        <end position="410"/>
    </location>
</feature>
<dbReference type="GO" id="GO:0000139">
    <property type="term" value="C:Golgi membrane"/>
    <property type="evidence" value="ECO:0007669"/>
    <property type="project" value="InterPro"/>
</dbReference>
<proteinExistence type="predicted"/>
<dbReference type="PANTHER" id="PTHR13146">
    <property type="match status" value="1"/>
</dbReference>
<keyword evidence="7" id="KW-0732">Signal</keyword>
<name>A0A0F7SHC8_PHARH</name>
<evidence type="ECO:0000256" key="1">
    <source>
        <dbReference type="ARBA" id="ARBA00004141"/>
    </source>
</evidence>
<sequence>MSSRTSSASFLVIGMLTTGAANSLLTKWQDMECVENCQSPNPADRLAFEQPVFQSLNMFAGEMLCLLPILYNYLASPTSPFSGTTRAVRLFQKFGRKLTPGDRNVENYQALSQDERDRQEATTAAGIDDDDGDQPSPFSESEEVEKAFFGTWKMLLFFFPAFCDMTATTLMNAGLILTPVSIYQMTRGSLILFVGALSVVFLHRRLHLYQWLSLVGVMIGVTLVGLSGSLKPSNDHGEGIVLQDEENSAAVFGGILLILFAQLFTATQFVVEEKIMATHSVPPLLAVGLEGFFGFIATAIAMPILHILFSEKSDYFDVYKLYHQVTEHRLVWALSLCIMLSISSFNFFGLSVTKLLSANARSTIDTCRTLLIWAVSIGIGWEHLIFPSTILQLSGFAFLVYFTLIFNGIVQPPLKSLRVTPQGEIALPGGDDELREEVLGVTAELPAEGLAGRVGLDVVDVEQPSHESATRS</sequence>
<feature type="transmembrane region" description="Helical" evidence="6">
    <location>
        <begin position="329"/>
        <end position="349"/>
    </location>
</feature>
<comment type="subcellular location">
    <subcellularLocation>
        <location evidence="1">Membrane</location>
        <topology evidence="1">Multi-pass membrane protein</topology>
    </subcellularLocation>
</comment>
<dbReference type="EMBL" id="LN483167">
    <property type="protein sequence ID" value="CDZ97168.1"/>
    <property type="molecule type" value="Genomic_DNA"/>
</dbReference>
<protein>
    <submittedName>
        <fullName evidence="8">Predicted integral membrane protein</fullName>
    </submittedName>
</protein>
<dbReference type="Pfam" id="PF04142">
    <property type="entry name" value="Nuc_sug_transp"/>
    <property type="match status" value="1"/>
</dbReference>
<feature type="transmembrane region" description="Helical" evidence="6">
    <location>
        <begin position="370"/>
        <end position="386"/>
    </location>
</feature>
<accession>A0A0F7SHC8</accession>
<feature type="transmembrane region" description="Helical" evidence="6">
    <location>
        <begin position="155"/>
        <end position="176"/>
    </location>
</feature>
<evidence type="ECO:0000256" key="3">
    <source>
        <dbReference type="ARBA" id="ARBA00022989"/>
    </source>
</evidence>
<feature type="transmembrane region" description="Helical" evidence="6">
    <location>
        <begin position="283"/>
        <end position="309"/>
    </location>
</feature>
<dbReference type="InterPro" id="IPR037185">
    <property type="entry name" value="EmrE-like"/>
</dbReference>
<feature type="chain" id="PRO_5002521963" evidence="7">
    <location>
        <begin position="24"/>
        <end position="472"/>
    </location>
</feature>
<dbReference type="PANTHER" id="PTHR13146:SF0">
    <property type="entry name" value="SOLUTE CARRIER FAMILY 35 MEMBER F6"/>
    <property type="match status" value="1"/>
</dbReference>
<dbReference type="PIRSF" id="PIRSF036436">
    <property type="entry name" value="UCP036436"/>
    <property type="match status" value="1"/>
</dbReference>
<dbReference type="GO" id="GO:0015165">
    <property type="term" value="F:pyrimidine nucleotide-sugar transmembrane transporter activity"/>
    <property type="evidence" value="ECO:0007669"/>
    <property type="project" value="InterPro"/>
</dbReference>
<evidence type="ECO:0000256" key="5">
    <source>
        <dbReference type="SAM" id="MobiDB-lite"/>
    </source>
</evidence>
<evidence type="ECO:0000256" key="6">
    <source>
        <dbReference type="SAM" id="Phobius"/>
    </source>
</evidence>
<reference evidence="8" key="1">
    <citation type="submission" date="2014-08" db="EMBL/GenBank/DDBJ databases">
        <authorList>
            <person name="Sharma Rahul"/>
            <person name="Thines Marco"/>
        </authorList>
    </citation>
    <scope>NUCLEOTIDE SEQUENCE</scope>
</reference>
<evidence type="ECO:0000256" key="7">
    <source>
        <dbReference type="SAM" id="SignalP"/>
    </source>
</evidence>
<evidence type="ECO:0000313" key="8">
    <source>
        <dbReference type="EMBL" id="CDZ97168.1"/>
    </source>
</evidence>
<feature type="signal peptide" evidence="7">
    <location>
        <begin position="1"/>
        <end position="23"/>
    </location>
</feature>
<evidence type="ECO:0000256" key="4">
    <source>
        <dbReference type="ARBA" id="ARBA00023136"/>
    </source>
</evidence>
<keyword evidence="2 6" id="KW-0812">Transmembrane</keyword>
<dbReference type="SUPFAM" id="SSF103481">
    <property type="entry name" value="Multidrug resistance efflux transporter EmrE"/>
    <property type="match status" value="1"/>
</dbReference>
<keyword evidence="4 6" id="KW-0472">Membrane</keyword>
<feature type="region of interest" description="Disordered" evidence="5">
    <location>
        <begin position="112"/>
        <end position="139"/>
    </location>
</feature>
<dbReference type="InterPro" id="IPR012404">
    <property type="entry name" value="UCP036436"/>
</dbReference>
<dbReference type="AlphaFoldDB" id="A0A0F7SHC8"/>
<feature type="transmembrane region" description="Helical" evidence="6">
    <location>
        <begin position="209"/>
        <end position="230"/>
    </location>
</feature>
<dbReference type="InterPro" id="IPR007271">
    <property type="entry name" value="Nuc_sug_transpt"/>
</dbReference>
<evidence type="ECO:0000256" key="2">
    <source>
        <dbReference type="ARBA" id="ARBA00022692"/>
    </source>
</evidence>
<organism evidence="8">
    <name type="scientific">Phaffia rhodozyma</name>
    <name type="common">Yeast</name>
    <name type="synonym">Xanthophyllomyces dendrorhous</name>
    <dbReference type="NCBI Taxonomy" id="264483"/>
    <lineage>
        <taxon>Eukaryota</taxon>
        <taxon>Fungi</taxon>
        <taxon>Dikarya</taxon>
        <taxon>Basidiomycota</taxon>
        <taxon>Agaricomycotina</taxon>
        <taxon>Tremellomycetes</taxon>
        <taxon>Cystofilobasidiales</taxon>
        <taxon>Mrakiaceae</taxon>
        <taxon>Phaffia</taxon>
    </lineage>
</organism>
<feature type="transmembrane region" description="Helical" evidence="6">
    <location>
        <begin position="250"/>
        <end position="271"/>
    </location>
</feature>
<keyword evidence="3 6" id="KW-1133">Transmembrane helix</keyword>